<gene>
    <name evidence="1" type="ORF">P5673_009423</name>
</gene>
<organism evidence="1 2">
    <name type="scientific">Acropora cervicornis</name>
    <name type="common">Staghorn coral</name>
    <dbReference type="NCBI Taxonomy" id="6130"/>
    <lineage>
        <taxon>Eukaryota</taxon>
        <taxon>Metazoa</taxon>
        <taxon>Cnidaria</taxon>
        <taxon>Anthozoa</taxon>
        <taxon>Hexacorallia</taxon>
        <taxon>Scleractinia</taxon>
        <taxon>Astrocoeniina</taxon>
        <taxon>Acroporidae</taxon>
        <taxon>Acropora</taxon>
    </lineage>
</organism>
<keyword evidence="2" id="KW-1185">Reference proteome</keyword>
<evidence type="ECO:0000313" key="2">
    <source>
        <dbReference type="Proteomes" id="UP001249851"/>
    </source>
</evidence>
<accession>A0AAD9VA16</accession>
<sequence length="93" mass="10326">MGSFNTNAVPTNVQEIQDCIAFNCRPNGHGTFITDVIVGQVQVDRSQKLGILRILFSTFAVSSPETPENEPVHRHQHQGCQITFAVVFCSEEH</sequence>
<name>A0AAD9VA16_ACRCE</name>
<comment type="caution">
    <text evidence="1">The sequence shown here is derived from an EMBL/GenBank/DDBJ whole genome shotgun (WGS) entry which is preliminary data.</text>
</comment>
<dbReference type="Proteomes" id="UP001249851">
    <property type="component" value="Unassembled WGS sequence"/>
</dbReference>
<dbReference type="EMBL" id="JARQWQ010000016">
    <property type="protein sequence ID" value="KAK2566749.1"/>
    <property type="molecule type" value="Genomic_DNA"/>
</dbReference>
<proteinExistence type="predicted"/>
<dbReference type="AlphaFoldDB" id="A0AAD9VA16"/>
<protein>
    <submittedName>
        <fullName evidence="1">Uncharacterized protein</fullName>
    </submittedName>
</protein>
<reference evidence="1" key="2">
    <citation type="journal article" date="2023" name="Science">
        <title>Genomic signatures of disease resistance in endangered staghorn corals.</title>
        <authorList>
            <person name="Vollmer S.V."/>
            <person name="Selwyn J.D."/>
            <person name="Despard B.A."/>
            <person name="Roesel C.L."/>
        </authorList>
    </citation>
    <scope>NUCLEOTIDE SEQUENCE</scope>
    <source>
        <strain evidence="1">K2</strain>
    </source>
</reference>
<evidence type="ECO:0000313" key="1">
    <source>
        <dbReference type="EMBL" id="KAK2566749.1"/>
    </source>
</evidence>
<reference evidence="1" key="1">
    <citation type="journal article" date="2023" name="G3 (Bethesda)">
        <title>Whole genome assembly and annotation of the endangered Caribbean coral Acropora cervicornis.</title>
        <authorList>
            <person name="Selwyn J.D."/>
            <person name="Vollmer S.V."/>
        </authorList>
    </citation>
    <scope>NUCLEOTIDE SEQUENCE</scope>
    <source>
        <strain evidence="1">K2</strain>
    </source>
</reference>